<evidence type="ECO:0000313" key="1">
    <source>
        <dbReference type="EMBL" id="KNF02338.1"/>
    </source>
</evidence>
<evidence type="ECO:0000313" key="2">
    <source>
        <dbReference type="Proteomes" id="UP000054564"/>
    </source>
</evidence>
<organism evidence="1 2">
    <name type="scientific">Puccinia striiformis f. sp. tritici PST-78</name>
    <dbReference type="NCBI Taxonomy" id="1165861"/>
    <lineage>
        <taxon>Eukaryota</taxon>
        <taxon>Fungi</taxon>
        <taxon>Dikarya</taxon>
        <taxon>Basidiomycota</taxon>
        <taxon>Pucciniomycotina</taxon>
        <taxon>Pucciniomycetes</taxon>
        <taxon>Pucciniales</taxon>
        <taxon>Pucciniaceae</taxon>
        <taxon>Puccinia</taxon>
    </lineage>
</organism>
<protein>
    <submittedName>
        <fullName evidence="1">Uncharacterized protein</fullName>
    </submittedName>
</protein>
<dbReference type="EMBL" id="AJIL01000024">
    <property type="protein sequence ID" value="KNF02338.1"/>
    <property type="molecule type" value="Genomic_DNA"/>
</dbReference>
<keyword evidence="2" id="KW-1185">Reference proteome</keyword>
<name>A0A0L0VSS7_9BASI</name>
<proteinExistence type="predicted"/>
<dbReference type="AlphaFoldDB" id="A0A0L0VSS7"/>
<reference evidence="2" key="1">
    <citation type="submission" date="2014-03" db="EMBL/GenBank/DDBJ databases">
        <title>The Genome Sequence of Puccinia striiformis f. sp. tritici PST-78.</title>
        <authorList>
            <consortium name="The Broad Institute Genome Sequencing Platform"/>
            <person name="Cuomo C."/>
            <person name="Hulbert S."/>
            <person name="Chen X."/>
            <person name="Walker B."/>
            <person name="Young S.K."/>
            <person name="Zeng Q."/>
            <person name="Gargeya S."/>
            <person name="Fitzgerald M."/>
            <person name="Haas B."/>
            <person name="Abouelleil A."/>
            <person name="Alvarado L."/>
            <person name="Arachchi H.M."/>
            <person name="Berlin A.M."/>
            <person name="Chapman S.B."/>
            <person name="Goldberg J."/>
            <person name="Griggs A."/>
            <person name="Gujja S."/>
            <person name="Hansen M."/>
            <person name="Howarth C."/>
            <person name="Imamovic A."/>
            <person name="Larimer J."/>
            <person name="McCowan C."/>
            <person name="Montmayeur A."/>
            <person name="Murphy C."/>
            <person name="Neiman D."/>
            <person name="Pearson M."/>
            <person name="Priest M."/>
            <person name="Roberts A."/>
            <person name="Saif S."/>
            <person name="Shea T."/>
            <person name="Sisk P."/>
            <person name="Sykes S."/>
            <person name="Wortman J."/>
            <person name="Nusbaum C."/>
            <person name="Birren B."/>
        </authorList>
    </citation>
    <scope>NUCLEOTIDE SEQUENCE [LARGE SCALE GENOMIC DNA]</scope>
    <source>
        <strain evidence="2">race PST-78</strain>
    </source>
</reference>
<accession>A0A0L0VSS7</accession>
<dbReference type="OrthoDB" id="2504957at2759"/>
<comment type="caution">
    <text evidence="1">The sequence shown here is derived from an EMBL/GenBank/DDBJ whole genome shotgun (WGS) entry which is preliminary data.</text>
</comment>
<sequence>MALKGAKQKSCIDILDLNHKQHTAENIFSAPKGSLASEQIGLDQVCAVVTDSPSVMLELCVSLPTM</sequence>
<gene>
    <name evidence="1" type="ORF">PSTG_04542</name>
</gene>
<dbReference type="Proteomes" id="UP000054564">
    <property type="component" value="Unassembled WGS sequence"/>
</dbReference>
<dbReference type="STRING" id="1165861.A0A0L0VSS7"/>